<dbReference type="GO" id="GO:0006493">
    <property type="term" value="P:protein O-linked glycosylation"/>
    <property type="evidence" value="ECO:0007669"/>
    <property type="project" value="TreeGrafter"/>
</dbReference>
<dbReference type="AlphaFoldDB" id="A0A665V4A7"/>
<keyword evidence="5 16" id="KW-0328">Glycosyltransferase</keyword>
<dbReference type="GO" id="GO:0008532">
    <property type="term" value="F:N-acetyllactosaminide beta-1,3-N-acetylglucosaminyltransferase activity"/>
    <property type="evidence" value="ECO:0007669"/>
    <property type="project" value="UniProtKB-EC"/>
</dbReference>
<reference evidence="17" key="1">
    <citation type="submission" date="2021-04" db="EMBL/GenBank/DDBJ databases">
        <authorList>
            <consortium name="Wellcome Sanger Institute Data Sharing"/>
        </authorList>
    </citation>
    <scope>NUCLEOTIDE SEQUENCE [LARGE SCALE GENOMIC DNA]</scope>
</reference>
<feature type="transmembrane region" description="Helical" evidence="16">
    <location>
        <begin position="7"/>
        <end position="24"/>
    </location>
</feature>
<organism evidence="17 18">
    <name type="scientific">Echeneis naucrates</name>
    <name type="common">Live sharksucker</name>
    <dbReference type="NCBI Taxonomy" id="173247"/>
    <lineage>
        <taxon>Eukaryota</taxon>
        <taxon>Metazoa</taxon>
        <taxon>Chordata</taxon>
        <taxon>Craniata</taxon>
        <taxon>Vertebrata</taxon>
        <taxon>Euteleostomi</taxon>
        <taxon>Actinopterygii</taxon>
        <taxon>Neopterygii</taxon>
        <taxon>Teleostei</taxon>
        <taxon>Neoteleostei</taxon>
        <taxon>Acanthomorphata</taxon>
        <taxon>Carangaria</taxon>
        <taxon>Carangiformes</taxon>
        <taxon>Echeneidae</taxon>
        <taxon>Echeneis</taxon>
    </lineage>
</organism>
<protein>
    <recommendedName>
        <fullName evidence="16">Hexosyltransferase</fullName>
        <ecNumber evidence="16">2.4.1.-</ecNumber>
    </recommendedName>
</protein>
<evidence type="ECO:0000256" key="2">
    <source>
        <dbReference type="ARBA" id="ARBA00004323"/>
    </source>
</evidence>
<keyword evidence="9 16" id="KW-1133">Transmembrane helix</keyword>
<evidence type="ECO:0000313" key="18">
    <source>
        <dbReference type="Proteomes" id="UP000472264"/>
    </source>
</evidence>
<dbReference type="OrthoDB" id="5957813at2759"/>
<evidence type="ECO:0000313" key="17">
    <source>
        <dbReference type="Ensembl" id="ENSENLP00000026474.1"/>
    </source>
</evidence>
<comment type="subcellular location">
    <subcellularLocation>
        <location evidence="2 16">Golgi apparatus membrane</location>
        <topology evidence="2 16">Single-pass type II membrane protein</topology>
    </subcellularLocation>
</comment>
<keyword evidence="10 16" id="KW-0333">Golgi apparatus</keyword>
<evidence type="ECO:0000256" key="8">
    <source>
        <dbReference type="ARBA" id="ARBA00022968"/>
    </source>
</evidence>
<dbReference type="InParanoid" id="A0A665V4A7"/>
<comment type="subunit">
    <text evidence="15">Interacts with B3GNT8; this interaction greatly increases B3GNT2 catalytic activity, independently of B3GNT8 enzymatic activity.</text>
</comment>
<keyword evidence="7 16" id="KW-0812">Transmembrane</keyword>
<name>A0A665V4A7_ECHNA</name>
<keyword evidence="13" id="KW-0464">Manganese</keyword>
<keyword evidence="11 16" id="KW-0472">Membrane</keyword>
<evidence type="ECO:0000256" key="12">
    <source>
        <dbReference type="ARBA" id="ARBA00023180"/>
    </source>
</evidence>
<evidence type="ECO:0000256" key="13">
    <source>
        <dbReference type="ARBA" id="ARBA00023211"/>
    </source>
</evidence>
<sequence length="424" mass="48648">MKRIRSFSAVVFLITLIMILYLTINLETTYSYKAGPEAVLRDITVQAGNSNVKTQSPHVESFTIPQPRVHNMSISDDFRNSIPHNQAYWNRLLHLSLKNLDKWDDPLRHDPHWSHCTKNEELLKTNIPDFSSYPVLFQDFVRGMSCMSSPVLISQPNKCISQEGRRGNQTLLLLAIKSAPWNFEQRQAVRETWGRERVYHGGLRVRRVFVLGNSPLEHPDLSPLLSFEANNFGDLLQWDFKETFLNLTLKMNLFFQWTLKHCPHASFVFSGDDDVFVNTPRMVSYLLSLKGSQAYQLFVGDVIKTASPLRDPKIKYYVPLSFYDGPYPAYAGGGGFLFSGQLLKSLYSVSHFVPFFPIDDVYIGMCAKAMGISPQAHSEFLTFDIKVQDRENLCAYKDIILIHKRLPVELKQLWKGIHSPFLTC</sequence>
<dbReference type="PANTHER" id="PTHR11214">
    <property type="entry name" value="BETA-1,3-N-ACETYLGLUCOSAMINYLTRANSFERASE"/>
    <property type="match status" value="1"/>
</dbReference>
<dbReference type="Gene3D" id="3.90.550.50">
    <property type="match status" value="1"/>
</dbReference>
<dbReference type="GO" id="GO:0000139">
    <property type="term" value="C:Golgi membrane"/>
    <property type="evidence" value="ECO:0007669"/>
    <property type="project" value="UniProtKB-SubCell"/>
</dbReference>
<evidence type="ECO:0000256" key="3">
    <source>
        <dbReference type="ARBA" id="ARBA00004922"/>
    </source>
</evidence>
<dbReference type="FunFam" id="3.90.550.50:FF:000010">
    <property type="entry name" value="Hexosyltransferase"/>
    <property type="match status" value="1"/>
</dbReference>
<evidence type="ECO:0000256" key="5">
    <source>
        <dbReference type="ARBA" id="ARBA00022676"/>
    </source>
</evidence>
<evidence type="ECO:0000256" key="11">
    <source>
        <dbReference type="ARBA" id="ARBA00023136"/>
    </source>
</evidence>
<dbReference type="OMA" id="LQWDFHE"/>
<reference evidence="17" key="3">
    <citation type="submission" date="2025-09" db="UniProtKB">
        <authorList>
            <consortium name="Ensembl"/>
        </authorList>
    </citation>
    <scope>IDENTIFICATION</scope>
</reference>
<evidence type="ECO:0000256" key="4">
    <source>
        <dbReference type="ARBA" id="ARBA00008661"/>
    </source>
</evidence>
<reference evidence="17" key="2">
    <citation type="submission" date="2025-08" db="UniProtKB">
        <authorList>
            <consortium name="Ensembl"/>
        </authorList>
    </citation>
    <scope>IDENTIFICATION</scope>
</reference>
<keyword evidence="18" id="KW-1185">Reference proteome</keyword>
<comment type="catalytic activity">
    <reaction evidence="14">
        <text>a beta-D-galactosyl-(1-&gt;4)-N-acetyl-beta-D-glucosaminyl derivative + UDP-N-acetyl-alpha-D-glucosamine = an N-acetyl-beta-D-glucosaminyl-(1-&gt;3)-beta-D-galactosyl-(1-&gt;4)-N-acetyl-beta-D-glucosaminyl derivative + UDP + H(+)</text>
        <dbReference type="Rhea" id="RHEA:14389"/>
        <dbReference type="ChEBI" id="CHEBI:15378"/>
        <dbReference type="ChEBI" id="CHEBI:57705"/>
        <dbReference type="ChEBI" id="CHEBI:58223"/>
        <dbReference type="ChEBI" id="CHEBI:133507"/>
        <dbReference type="ChEBI" id="CHEBI:134090"/>
        <dbReference type="EC" id="2.4.1.149"/>
    </reaction>
</comment>
<keyword evidence="12" id="KW-0325">Glycoprotein</keyword>
<proteinExistence type="inferred from homology"/>
<dbReference type="EC" id="2.4.1.-" evidence="16"/>
<comment type="pathway">
    <text evidence="3">Protein modification; protein glycosylation.</text>
</comment>
<evidence type="ECO:0000256" key="10">
    <source>
        <dbReference type="ARBA" id="ARBA00023034"/>
    </source>
</evidence>
<evidence type="ECO:0000256" key="1">
    <source>
        <dbReference type="ARBA" id="ARBA00001936"/>
    </source>
</evidence>
<dbReference type="Proteomes" id="UP000472264">
    <property type="component" value="Chromosome 13"/>
</dbReference>
<evidence type="ECO:0000256" key="14">
    <source>
        <dbReference type="ARBA" id="ARBA00050470"/>
    </source>
</evidence>
<evidence type="ECO:0000256" key="6">
    <source>
        <dbReference type="ARBA" id="ARBA00022679"/>
    </source>
</evidence>
<dbReference type="Ensembl" id="ENSENLT00000027299.1">
    <property type="protein sequence ID" value="ENSENLP00000026474.1"/>
    <property type="gene ID" value="ENSENLG00000011924.1"/>
</dbReference>
<gene>
    <name evidence="17" type="primary">b3gnt2l</name>
</gene>
<dbReference type="InterPro" id="IPR002659">
    <property type="entry name" value="Glyco_trans_31"/>
</dbReference>
<accession>A0A665V4A7</accession>
<keyword evidence="8 16" id="KW-0735">Signal-anchor</keyword>
<dbReference type="GO" id="GO:0030311">
    <property type="term" value="P:poly-N-acetyllactosamine biosynthetic process"/>
    <property type="evidence" value="ECO:0007669"/>
    <property type="project" value="TreeGrafter"/>
</dbReference>
<dbReference type="GO" id="GO:0016262">
    <property type="term" value="F:protein N-acetylglucosaminyltransferase activity"/>
    <property type="evidence" value="ECO:0007669"/>
    <property type="project" value="TreeGrafter"/>
</dbReference>
<comment type="cofactor">
    <cofactor evidence="1">
        <name>Mn(2+)</name>
        <dbReference type="ChEBI" id="CHEBI:29035"/>
    </cofactor>
</comment>
<evidence type="ECO:0000256" key="15">
    <source>
        <dbReference type="ARBA" id="ARBA00065824"/>
    </source>
</evidence>
<evidence type="ECO:0000256" key="9">
    <source>
        <dbReference type="ARBA" id="ARBA00022989"/>
    </source>
</evidence>
<keyword evidence="6" id="KW-0808">Transferase</keyword>
<evidence type="ECO:0000256" key="7">
    <source>
        <dbReference type="ARBA" id="ARBA00022692"/>
    </source>
</evidence>
<dbReference type="Pfam" id="PF01762">
    <property type="entry name" value="Galactosyl_T"/>
    <property type="match status" value="1"/>
</dbReference>
<evidence type="ECO:0000256" key="16">
    <source>
        <dbReference type="RuleBase" id="RU363063"/>
    </source>
</evidence>
<dbReference type="PANTHER" id="PTHR11214:SF87">
    <property type="entry name" value="UDP-GLCNAC:BETAGAL BETA-1,3-N-ACETYLGLUCOSAMINYLTRANSFERASE 8"/>
    <property type="match status" value="1"/>
</dbReference>
<comment type="similarity">
    <text evidence="4 16">Belongs to the glycosyltransferase 31 family.</text>
</comment>